<proteinExistence type="predicted"/>
<dbReference type="SUPFAM" id="SSF50199">
    <property type="entry name" value="Staphylococcal nuclease"/>
    <property type="match status" value="1"/>
</dbReference>
<dbReference type="InterPro" id="IPR035437">
    <property type="entry name" value="SNase_OB-fold_sf"/>
</dbReference>
<name>A0A382IVT3_9ZZZZ</name>
<sequence>MPYEYFFKPTRVVDGDTVDGFIDLGFSVHRKIRVRLGGIDAPET</sequence>
<evidence type="ECO:0000313" key="1">
    <source>
        <dbReference type="EMBL" id="SVC03485.1"/>
    </source>
</evidence>
<organism evidence="1">
    <name type="scientific">marine metagenome</name>
    <dbReference type="NCBI Taxonomy" id="408172"/>
    <lineage>
        <taxon>unclassified sequences</taxon>
        <taxon>metagenomes</taxon>
        <taxon>ecological metagenomes</taxon>
    </lineage>
</organism>
<reference evidence="1" key="1">
    <citation type="submission" date="2018-05" db="EMBL/GenBank/DDBJ databases">
        <authorList>
            <person name="Lanie J.A."/>
            <person name="Ng W.-L."/>
            <person name="Kazmierczak K.M."/>
            <person name="Andrzejewski T.M."/>
            <person name="Davidsen T.M."/>
            <person name="Wayne K.J."/>
            <person name="Tettelin H."/>
            <person name="Glass J.I."/>
            <person name="Rusch D."/>
            <person name="Podicherti R."/>
            <person name="Tsui H.-C.T."/>
            <person name="Winkler M.E."/>
        </authorList>
    </citation>
    <scope>NUCLEOTIDE SEQUENCE</scope>
</reference>
<dbReference type="EMBL" id="UINC01069815">
    <property type="protein sequence ID" value="SVC03485.1"/>
    <property type="molecule type" value="Genomic_DNA"/>
</dbReference>
<protein>
    <submittedName>
        <fullName evidence="1">Uncharacterized protein</fullName>
    </submittedName>
</protein>
<dbReference type="Gene3D" id="2.40.50.90">
    <property type="match status" value="1"/>
</dbReference>
<dbReference type="AlphaFoldDB" id="A0A382IVT3"/>
<feature type="non-terminal residue" evidence="1">
    <location>
        <position position="44"/>
    </location>
</feature>
<gene>
    <name evidence="1" type="ORF">METZ01_LOCUS256339</name>
</gene>
<accession>A0A382IVT3</accession>